<dbReference type="InterPro" id="IPR019554">
    <property type="entry name" value="Soluble_ligand-bd"/>
</dbReference>
<dbReference type="Gene3D" id="3.30.1950.10">
    <property type="entry name" value="wza like domain"/>
    <property type="match status" value="1"/>
</dbReference>
<protein>
    <recommendedName>
        <fullName evidence="6">Soluble ligand binding domain-containing protein</fullName>
    </recommendedName>
</protein>
<evidence type="ECO:0000313" key="5">
    <source>
        <dbReference type="Proteomes" id="UP000178943"/>
    </source>
</evidence>
<dbReference type="PANTHER" id="PTHR33619:SF3">
    <property type="entry name" value="POLYSACCHARIDE EXPORT PROTEIN GFCE-RELATED"/>
    <property type="match status" value="1"/>
</dbReference>
<dbReference type="InterPro" id="IPR049712">
    <property type="entry name" value="Poly_export"/>
</dbReference>
<gene>
    <name evidence="4" type="ORF">A2Y62_01770</name>
</gene>
<evidence type="ECO:0000259" key="3">
    <source>
        <dbReference type="Pfam" id="PF10531"/>
    </source>
</evidence>
<evidence type="ECO:0000256" key="1">
    <source>
        <dbReference type="ARBA" id="ARBA00022729"/>
    </source>
</evidence>
<dbReference type="Gene3D" id="3.10.560.10">
    <property type="entry name" value="Outer membrane lipoprotein wza domain like"/>
    <property type="match status" value="2"/>
</dbReference>
<feature type="domain" description="Soluble ligand binding" evidence="3">
    <location>
        <begin position="174"/>
        <end position="227"/>
    </location>
</feature>
<evidence type="ECO:0000313" key="4">
    <source>
        <dbReference type="EMBL" id="OGF61534.1"/>
    </source>
</evidence>
<evidence type="ECO:0000259" key="2">
    <source>
        <dbReference type="Pfam" id="PF02563"/>
    </source>
</evidence>
<dbReference type="GO" id="GO:0015159">
    <property type="term" value="F:polysaccharide transmembrane transporter activity"/>
    <property type="evidence" value="ECO:0007669"/>
    <property type="project" value="InterPro"/>
</dbReference>
<comment type="caution">
    <text evidence="4">The sequence shown here is derived from an EMBL/GenBank/DDBJ whole genome shotgun (WGS) entry which is preliminary data.</text>
</comment>
<dbReference type="AlphaFoldDB" id="A0A1F5VDM9"/>
<organism evidence="4 5">
    <name type="scientific">Candidatus Fischerbacteria bacterium RBG_13_37_8</name>
    <dbReference type="NCBI Taxonomy" id="1817863"/>
    <lineage>
        <taxon>Bacteria</taxon>
        <taxon>Candidatus Fischeribacteriota</taxon>
    </lineage>
</organism>
<feature type="domain" description="Soluble ligand binding" evidence="3">
    <location>
        <begin position="88"/>
        <end position="135"/>
    </location>
</feature>
<keyword evidence="1" id="KW-0732">Signal</keyword>
<sequence length="259" mass="28452">MIDDPIENDYIIGAEDLLEIRVFELPELSSTVRVSSDGKINIPPIGDIDINGFSKSQAEQKLNLLLRDSFVNESHAVIFIKEFRSQKIDVIGAVRKPGSYPLIARKTLLEVISEAGGLTENVGDLIHIFRKSSPHSPKIEIDLNELIRQGNPALNITVRPGDVINILPIEKITVYIYGEVGSPGAIEIKKSENTTLLKAIIKAGGPTDRANLSNATLKRTTPDGKETNIKVNIKNILKGKDKDPILLDGDIIIIPESFF</sequence>
<feature type="domain" description="Polysaccharide export protein N-terminal" evidence="2">
    <location>
        <begin position="6"/>
        <end position="76"/>
    </location>
</feature>
<reference evidence="4 5" key="1">
    <citation type="journal article" date="2016" name="Nat. Commun.">
        <title>Thousands of microbial genomes shed light on interconnected biogeochemical processes in an aquifer system.</title>
        <authorList>
            <person name="Anantharaman K."/>
            <person name="Brown C.T."/>
            <person name="Hug L.A."/>
            <person name="Sharon I."/>
            <person name="Castelle C.J."/>
            <person name="Probst A.J."/>
            <person name="Thomas B.C."/>
            <person name="Singh A."/>
            <person name="Wilkins M.J."/>
            <person name="Karaoz U."/>
            <person name="Brodie E.L."/>
            <person name="Williams K.H."/>
            <person name="Hubbard S.S."/>
            <person name="Banfield J.F."/>
        </authorList>
    </citation>
    <scope>NUCLEOTIDE SEQUENCE [LARGE SCALE GENOMIC DNA]</scope>
</reference>
<dbReference type="Pfam" id="PF02563">
    <property type="entry name" value="Poly_export"/>
    <property type="match status" value="1"/>
</dbReference>
<dbReference type="InterPro" id="IPR003715">
    <property type="entry name" value="Poly_export_N"/>
</dbReference>
<dbReference type="PANTHER" id="PTHR33619">
    <property type="entry name" value="POLYSACCHARIDE EXPORT PROTEIN GFCE-RELATED"/>
    <property type="match status" value="1"/>
</dbReference>
<dbReference type="EMBL" id="MFGW01000193">
    <property type="protein sequence ID" value="OGF61534.1"/>
    <property type="molecule type" value="Genomic_DNA"/>
</dbReference>
<evidence type="ECO:0008006" key="6">
    <source>
        <dbReference type="Google" id="ProtNLM"/>
    </source>
</evidence>
<proteinExistence type="predicted"/>
<dbReference type="Proteomes" id="UP000178943">
    <property type="component" value="Unassembled WGS sequence"/>
</dbReference>
<name>A0A1F5VDM9_9BACT</name>
<accession>A0A1F5VDM9</accession>
<dbReference type="STRING" id="1817863.A2Y62_01770"/>
<dbReference type="Pfam" id="PF10531">
    <property type="entry name" value="SLBB"/>
    <property type="match status" value="2"/>
</dbReference>